<protein>
    <submittedName>
        <fullName evidence="1">Uncharacterized protein</fullName>
    </submittedName>
</protein>
<gene>
    <name evidence="1" type="ORF">HB943_11600</name>
</gene>
<evidence type="ECO:0000313" key="2">
    <source>
        <dbReference type="Proteomes" id="UP000564536"/>
    </source>
</evidence>
<organism evidence="1 2">
    <name type="scientific">Listeria weihenstephanensis</name>
    <dbReference type="NCBI Taxonomy" id="1006155"/>
    <lineage>
        <taxon>Bacteria</taxon>
        <taxon>Bacillati</taxon>
        <taxon>Bacillota</taxon>
        <taxon>Bacilli</taxon>
        <taxon>Bacillales</taxon>
        <taxon>Listeriaceae</taxon>
        <taxon>Listeria</taxon>
    </lineage>
</organism>
<dbReference type="EMBL" id="JAARRL010000019">
    <property type="protein sequence ID" value="MBC1501248.1"/>
    <property type="molecule type" value="Genomic_DNA"/>
</dbReference>
<proteinExistence type="predicted"/>
<dbReference type="AlphaFoldDB" id="A0A841Z7T1"/>
<evidence type="ECO:0000313" key="1">
    <source>
        <dbReference type="EMBL" id="MBC1501248.1"/>
    </source>
</evidence>
<comment type="caution">
    <text evidence="1">The sequence shown here is derived from an EMBL/GenBank/DDBJ whole genome shotgun (WGS) entry which is preliminary data.</text>
</comment>
<dbReference type="Proteomes" id="UP000564536">
    <property type="component" value="Unassembled WGS sequence"/>
</dbReference>
<name>A0A841Z7T1_9LIST</name>
<reference evidence="1 2" key="1">
    <citation type="submission" date="2020-03" db="EMBL/GenBank/DDBJ databases">
        <title>Soil Listeria distribution.</title>
        <authorList>
            <person name="Liao J."/>
            <person name="Wiedmann M."/>
        </authorList>
    </citation>
    <scope>NUCLEOTIDE SEQUENCE [LARGE SCALE GENOMIC DNA]</scope>
    <source>
        <strain evidence="1 2">FSL L7-1523</strain>
    </source>
</reference>
<dbReference type="RefSeq" id="WP_185426536.1">
    <property type="nucleotide sequence ID" value="NZ_JAARRL010000019.1"/>
</dbReference>
<accession>A0A841Z7T1</accession>
<sequence>MKSEMLKKSVKQRKKIGKTTFYINRVYKEDSNKSLEDLVEKTAINDIETGKDKNVAKNVENA</sequence>